<feature type="binding site" evidence="2">
    <location>
        <position position="139"/>
    </location>
    <ligand>
        <name>Fe cation</name>
        <dbReference type="ChEBI" id="CHEBI:24875"/>
        <label>1</label>
    </ligand>
</feature>
<keyword evidence="2" id="KW-0408">Iron</keyword>
<feature type="region of interest" description="Disordered" evidence="3">
    <location>
        <begin position="386"/>
        <end position="410"/>
    </location>
</feature>
<reference evidence="4" key="2">
    <citation type="submission" date="2021-04" db="EMBL/GenBank/DDBJ databases">
        <authorList>
            <person name="Podell S."/>
        </authorList>
    </citation>
    <scope>NUCLEOTIDE SEQUENCE</scope>
    <source>
        <strain evidence="4">Hildebrandi</strain>
    </source>
</reference>
<name>A0A9K3M2F3_9STRA</name>
<evidence type="ECO:0000313" key="4">
    <source>
        <dbReference type="EMBL" id="KAG7371736.1"/>
    </source>
</evidence>
<dbReference type="PANTHER" id="PTHR12697:SF5">
    <property type="entry name" value="DEOXYHYPUSINE HYDROXYLASE"/>
    <property type="match status" value="1"/>
</dbReference>
<protein>
    <recommendedName>
        <fullName evidence="2">Deoxyhypusine hydroxylase</fullName>
        <shortName evidence="2">DOHH</shortName>
        <ecNumber evidence="2">1.14.99.29</ecNumber>
    </recommendedName>
    <alternativeName>
        <fullName evidence="2">Deoxyhypusine dioxygenase</fullName>
    </alternativeName>
    <alternativeName>
        <fullName evidence="2">Deoxyhypusine monooxygenase</fullName>
    </alternativeName>
</protein>
<organism evidence="4 5">
    <name type="scientific">Nitzschia inconspicua</name>
    <dbReference type="NCBI Taxonomy" id="303405"/>
    <lineage>
        <taxon>Eukaryota</taxon>
        <taxon>Sar</taxon>
        <taxon>Stramenopiles</taxon>
        <taxon>Ochrophyta</taxon>
        <taxon>Bacillariophyta</taxon>
        <taxon>Bacillariophyceae</taxon>
        <taxon>Bacillariophycidae</taxon>
        <taxon>Bacillariales</taxon>
        <taxon>Bacillariaceae</taxon>
        <taxon>Nitzschia</taxon>
    </lineage>
</organism>
<keyword evidence="2" id="KW-0503">Monooxygenase</keyword>
<sequence>MWTIPSLEDIEDTLRDPQSPIGKRMRAAYYAKQLFLDEQKRIREDEMGEKKEKDAIDDDDDDDDEEEDTNNNNNNNSSATAVSSRILQVLCDQVFVKEHGSLLRHEFAYVLGQMQTEQACQALETLLQKDDDCVMVRHEAAEALGAIASTTSISALQDTQTKYQGICNELADTCRLALNRIRQQQQQQQTGSNNHLDTTVVGCACMMAPYNSVDPAAADPDHVNMTTTQLGDLLLDSTASLIDRYRAMFSLRNRGGVDAVQQLCRSLMDDTSSPLLRHEVAFVLGQLQHPASIDALEQSLSRLDEHTMVRHESAEALGAIDVASAEEWQRIEAILTKYQQDDDPAVAESCIVALDAADYFNNNNIVTTTTSSSTEDVDEIDQLSNNFDDSNNTSPTAPMSFGQQKHDTNSNCKNSITINNDGIRKQLLAEHFNVVVVDKG</sequence>
<dbReference type="EMBL" id="JAGRRH010000003">
    <property type="protein sequence ID" value="KAG7371736.1"/>
    <property type="molecule type" value="Genomic_DNA"/>
</dbReference>
<dbReference type="Proteomes" id="UP000693970">
    <property type="component" value="Unassembled WGS sequence"/>
</dbReference>
<dbReference type="HAMAP" id="MF_03101">
    <property type="entry name" value="Deoxyhypusine_hydroxylase"/>
    <property type="match status" value="1"/>
</dbReference>
<dbReference type="Pfam" id="PF13646">
    <property type="entry name" value="HEAT_2"/>
    <property type="match status" value="2"/>
</dbReference>
<comment type="similarity">
    <text evidence="2">Belongs to the deoxyhypusine hydroxylase family.</text>
</comment>
<evidence type="ECO:0000256" key="1">
    <source>
        <dbReference type="ARBA" id="ARBA00022737"/>
    </source>
</evidence>
<evidence type="ECO:0000313" key="5">
    <source>
        <dbReference type="Proteomes" id="UP000693970"/>
    </source>
</evidence>
<dbReference type="GO" id="GO:0019135">
    <property type="term" value="F:deoxyhypusine monooxygenase activity"/>
    <property type="evidence" value="ECO:0007669"/>
    <property type="project" value="UniProtKB-UniRule"/>
</dbReference>
<feature type="binding site" evidence="2">
    <location>
        <position position="311"/>
    </location>
    <ligand>
        <name>Fe cation</name>
        <dbReference type="ChEBI" id="CHEBI:24875"/>
        <label>2</label>
    </ligand>
</feature>
<keyword evidence="5" id="KW-1185">Reference proteome</keyword>
<evidence type="ECO:0000256" key="3">
    <source>
        <dbReference type="SAM" id="MobiDB-lite"/>
    </source>
</evidence>
<keyword evidence="2" id="KW-0386">Hypusine biosynthesis</keyword>
<dbReference type="AlphaFoldDB" id="A0A9K3M2F3"/>
<dbReference type="SMART" id="SM00567">
    <property type="entry name" value="EZ_HEAT"/>
    <property type="match status" value="5"/>
</dbReference>
<dbReference type="OrthoDB" id="421002at2759"/>
<comment type="cofactor">
    <cofactor evidence="2">
        <name>Fe(2+)</name>
        <dbReference type="ChEBI" id="CHEBI:29033"/>
    </cofactor>
    <text evidence="2">Binds 2 Fe(2+) ions per subunit.</text>
</comment>
<dbReference type="EC" id="1.14.99.29" evidence="2"/>
<accession>A0A9K3M2F3</accession>
<keyword evidence="1" id="KW-0677">Repeat</keyword>
<feature type="compositionally biased region" description="Basic and acidic residues" evidence="3">
    <location>
        <begin position="41"/>
        <end position="54"/>
    </location>
</feature>
<feature type="region of interest" description="Disordered" evidence="3">
    <location>
        <begin position="1"/>
        <end position="22"/>
    </location>
</feature>
<dbReference type="InterPro" id="IPR004155">
    <property type="entry name" value="PBS_lyase_HEAT"/>
</dbReference>
<comment type="caution">
    <text evidence="4">The sequence shown here is derived from an EMBL/GenBank/DDBJ whole genome shotgun (WGS) entry which is preliminary data.</text>
</comment>
<feature type="region of interest" description="Disordered" evidence="3">
    <location>
        <begin position="41"/>
        <end position="79"/>
    </location>
</feature>
<reference evidence="4" key="1">
    <citation type="journal article" date="2021" name="Sci. Rep.">
        <title>Diploid genomic architecture of Nitzschia inconspicua, an elite biomass production diatom.</title>
        <authorList>
            <person name="Oliver A."/>
            <person name="Podell S."/>
            <person name="Pinowska A."/>
            <person name="Traller J.C."/>
            <person name="Smith S.R."/>
            <person name="McClure R."/>
            <person name="Beliaev A."/>
            <person name="Bohutskyi P."/>
            <person name="Hill E.A."/>
            <person name="Rabines A."/>
            <person name="Zheng H."/>
            <person name="Allen L.Z."/>
            <person name="Kuo A."/>
            <person name="Grigoriev I.V."/>
            <person name="Allen A.E."/>
            <person name="Hazlebeck D."/>
            <person name="Allen E.E."/>
        </authorList>
    </citation>
    <scope>NUCLEOTIDE SEQUENCE</scope>
    <source>
        <strain evidence="4">Hildebrandi</strain>
    </source>
</reference>
<feature type="binding site" evidence="2">
    <location>
        <position position="138"/>
    </location>
    <ligand>
        <name>Fe cation</name>
        <dbReference type="ChEBI" id="CHEBI:24875"/>
        <label>1</label>
    </ligand>
</feature>
<comment type="function">
    <text evidence="2">Catalyzes the hydroxylation of the N(6)-(4-aminobutyl)-L-lysine intermediate to form hypusine, an essential post-translational modification only found in mature eIF-5A factor.</text>
</comment>
<dbReference type="InterPro" id="IPR027517">
    <property type="entry name" value="Deoxyhypusine_hydroxylase"/>
</dbReference>
<feature type="binding site" evidence="2">
    <location>
        <position position="279"/>
    </location>
    <ligand>
        <name>Fe cation</name>
        <dbReference type="ChEBI" id="CHEBI:24875"/>
        <label>2</label>
    </ligand>
</feature>
<keyword evidence="2" id="KW-0560">Oxidoreductase</keyword>
<comment type="pathway">
    <text evidence="2">Protein modification; eIF5A hypusination.</text>
</comment>
<feature type="binding site" evidence="2">
    <location>
        <position position="105"/>
    </location>
    <ligand>
        <name>Fe cation</name>
        <dbReference type="ChEBI" id="CHEBI:24875"/>
        <label>1</label>
    </ligand>
</feature>
<feature type="binding site" evidence="2">
    <location>
        <position position="106"/>
    </location>
    <ligand>
        <name>Fe cation</name>
        <dbReference type="ChEBI" id="CHEBI:24875"/>
        <label>1</label>
    </ligand>
</feature>
<feature type="compositionally biased region" description="Acidic residues" evidence="3">
    <location>
        <begin position="55"/>
        <end position="69"/>
    </location>
</feature>
<dbReference type="GO" id="GO:0046872">
    <property type="term" value="F:metal ion binding"/>
    <property type="evidence" value="ECO:0007669"/>
    <property type="project" value="UniProtKB-KW"/>
</dbReference>
<feature type="binding site" evidence="2">
    <location>
        <position position="278"/>
    </location>
    <ligand>
        <name>Fe cation</name>
        <dbReference type="ChEBI" id="CHEBI:24875"/>
        <label>2</label>
    </ligand>
</feature>
<proteinExistence type="inferred from homology"/>
<comment type="catalytic activity">
    <reaction evidence="2">
        <text>[eIF5A protein]-deoxyhypusine + AH2 + O2 = [eIF5A protein]-hypusine + A + H2O</text>
        <dbReference type="Rhea" id="RHEA:14101"/>
        <dbReference type="Rhea" id="RHEA-COMP:10144"/>
        <dbReference type="Rhea" id="RHEA-COMP:12592"/>
        <dbReference type="ChEBI" id="CHEBI:13193"/>
        <dbReference type="ChEBI" id="CHEBI:15377"/>
        <dbReference type="ChEBI" id="CHEBI:15379"/>
        <dbReference type="ChEBI" id="CHEBI:17499"/>
        <dbReference type="ChEBI" id="CHEBI:82657"/>
        <dbReference type="ChEBI" id="CHEBI:91175"/>
        <dbReference type="EC" id="1.14.99.29"/>
    </reaction>
</comment>
<feature type="binding site" evidence="2">
    <location>
        <position position="312"/>
    </location>
    <ligand>
        <name>Fe cation</name>
        <dbReference type="ChEBI" id="CHEBI:24875"/>
        <label>2</label>
    </ligand>
</feature>
<gene>
    <name evidence="4" type="ORF">IV203_017878</name>
</gene>
<evidence type="ECO:0000256" key="2">
    <source>
        <dbReference type="HAMAP-Rule" id="MF_03101"/>
    </source>
</evidence>
<keyword evidence="2" id="KW-0479">Metal-binding</keyword>
<dbReference type="PANTHER" id="PTHR12697">
    <property type="entry name" value="PBS LYASE HEAT-LIKE PROTEIN"/>
    <property type="match status" value="1"/>
</dbReference>